<name>A0A0B2RMV6_GLYSO</name>
<organism evidence="2">
    <name type="scientific">Glycine soja</name>
    <name type="common">Wild soybean</name>
    <dbReference type="NCBI Taxonomy" id="3848"/>
    <lineage>
        <taxon>Eukaryota</taxon>
        <taxon>Viridiplantae</taxon>
        <taxon>Streptophyta</taxon>
        <taxon>Embryophyta</taxon>
        <taxon>Tracheophyta</taxon>
        <taxon>Spermatophyta</taxon>
        <taxon>Magnoliopsida</taxon>
        <taxon>eudicotyledons</taxon>
        <taxon>Gunneridae</taxon>
        <taxon>Pentapetalae</taxon>
        <taxon>rosids</taxon>
        <taxon>fabids</taxon>
        <taxon>Fabales</taxon>
        <taxon>Fabaceae</taxon>
        <taxon>Papilionoideae</taxon>
        <taxon>50 kb inversion clade</taxon>
        <taxon>NPAAA clade</taxon>
        <taxon>indigoferoid/millettioid clade</taxon>
        <taxon>Phaseoleae</taxon>
        <taxon>Glycine</taxon>
        <taxon>Glycine subgen. Soja</taxon>
    </lineage>
</organism>
<sequence>MSRRNESGPKLDLKLNLSPPRADRRLDSPTPDVTAELVRVFGAEPRGQELL</sequence>
<dbReference type="AlphaFoldDB" id="A0A0B2RMV6"/>
<feature type="compositionally biased region" description="Basic and acidic residues" evidence="1">
    <location>
        <begin position="1"/>
        <end position="13"/>
    </location>
</feature>
<feature type="region of interest" description="Disordered" evidence="1">
    <location>
        <begin position="1"/>
        <end position="32"/>
    </location>
</feature>
<evidence type="ECO:0000313" key="2">
    <source>
        <dbReference type="EMBL" id="KHN33172.1"/>
    </source>
</evidence>
<dbReference type="EMBL" id="KN649796">
    <property type="protein sequence ID" value="KHN33172.1"/>
    <property type="molecule type" value="Genomic_DNA"/>
</dbReference>
<reference evidence="2" key="1">
    <citation type="submission" date="2014-07" db="EMBL/GenBank/DDBJ databases">
        <title>Identification of a novel salt tolerance gene in wild soybean by whole-genome sequencing.</title>
        <authorList>
            <person name="Lam H.-M."/>
            <person name="Qi X."/>
            <person name="Li M.-W."/>
            <person name="Liu X."/>
            <person name="Xie M."/>
            <person name="Ni M."/>
            <person name="Xu X."/>
        </authorList>
    </citation>
    <scope>NUCLEOTIDE SEQUENCE [LARGE SCALE GENOMIC DNA]</scope>
    <source>
        <tissue evidence="2">Root</tissue>
    </source>
</reference>
<dbReference type="Proteomes" id="UP000053555">
    <property type="component" value="Unassembled WGS sequence"/>
</dbReference>
<accession>A0A0B2RMV6</accession>
<proteinExistence type="predicted"/>
<gene>
    <name evidence="2" type="ORF">glysoja_039488</name>
</gene>
<protein>
    <submittedName>
        <fullName evidence="2">Uncharacterized protein</fullName>
    </submittedName>
</protein>
<evidence type="ECO:0000256" key="1">
    <source>
        <dbReference type="SAM" id="MobiDB-lite"/>
    </source>
</evidence>